<feature type="compositionally biased region" description="Polar residues" evidence="7">
    <location>
        <begin position="10"/>
        <end position="32"/>
    </location>
</feature>
<evidence type="ECO:0000256" key="1">
    <source>
        <dbReference type="ARBA" id="ARBA00022618"/>
    </source>
</evidence>
<dbReference type="GO" id="GO:0016567">
    <property type="term" value="P:protein ubiquitination"/>
    <property type="evidence" value="ECO:0007669"/>
    <property type="project" value="TreeGrafter"/>
</dbReference>
<dbReference type="InterPro" id="IPR019734">
    <property type="entry name" value="TPR_rpt"/>
</dbReference>
<feature type="region of interest" description="Disordered" evidence="7">
    <location>
        <begin position="1"/>
        <end position="34"/>
    </location>
</feature>
<keyword evidence="5" id="KW-0802">TPR repeat</keyword>
<sequence length="681" mass="76260">MTTRRAGAINNANNTLVDHTSQPTATPRSSAWPSGAMEKDLKLSQDLKEWGQDALKRHQYDTAVYIGDKLLAITDDDRDAFWLATVHFQAGNFNRCQSLLASRQLAEHNPQCRYLNAHSAVKLGKIEEALHILGETNPSHLISVPSHGSARQKLRHVDTHSRAGARHNKASARNERMPTSEERDREDAENLKSEAAMCYLRGVCYARQNSFDRAKECYKTAVQIDVKCMEAFNALVDNSLMSPEEEWTFLESLNFDSLGAPAASSASPELPDLIRNLYITRLSKYARPKDFTNASETLSTHYSLANNPDILRSKADLMYTQCRFQDALALTSSVLAIDRYNFAVIPLHLAIMAELHLSNAIYLFSHELADTHPDEPATWLAVGTHYLVSNKIAEARRYFSKSSQMDQCYGPAWIGFAHTFAAEGEHDQAISAYSTAARLFQGTHLPQLFLGMQNLQLGNLSLAREYLNTAYNLCQTDPLVLNEMGVVAYNTLDLATSIDLFRRSLEHAAENEADPKDSLTMRINLAMGLRRHGSYEEALRYFDEVLRHGVKDVGSLSAKALTLMELDRNWEAVTVLHEALAIAPQDPMATDLLNRALEANEIDERMLVSEEAQSGRVVGLLEDEIEDDGFEEALRRRKQEALRDVEPNRVAGRRRRGRRHAAGFVEEESGMGESMMVDSDG</sequence>
<dbReference type="PANTHER" id="PTHR12558">
    <property type="entry name" value="CELL DIVISION CYCLE 16,23,27"/>
    <property type="match status" value="1"/>
</dbReference>
<evidence type="ECO:0000313" key="9">
    <source>
        <dbReference type="Proteomes" id="UP000758155"/>
    </source>
</evidence>
<name>A0A9P5BXJ6_9PLEO</name>
<dbReference type="InterPro" id="IPR011990">
    <property type="entry name" value="TPR-like_helical_dom_sf"/>
</dbReference>
<keyword evidence="2" id="KW-0677">Repeat</keyword>
<evidence type="ECO:0000256" key="7">
    <source>
        <dbReference type="SAM" id="MobiDB-lite"/>
    </source>
</evidence>
<reference evidence="8" key="1">
    <citation type="submission" date="2019-04" db="EMBL/GenBank/DDBJ databases">
        <title>Sequencing of skin fungus with MAO and IRED activity.</title>
        <authorList>
            <person name="Marsaioli A.J."/>
            <person name="Bonatto J.M.C."/>
            <person name="Reis Junior O."/>
        </authorList>
    </citation>
    <scope>NUCLEOTIDE SEQUENCE</scope>
    <source>
        <strain evidence="8">28M1</strain>
    </source>
</reference>
<proteinExistence type="predicted"/>
<dbReference type="OrthoDB" id="10006270at2759"/>
<evidence type="ECO:0000256" key="5">
    <source>
        <dbReference type="ARBA" id="ARBA00022803"/>
    </source>
</evidence>
<evidence type="ECO:0000256" key="2">
    <source>
        <dbReference type="ARBA" id="ARBA00022737"/>
    </source>
</evidence>
<keyword evidence="9" id="KW-1185">Reference proteome</keyword>
<dbReference type="Gene3D" id="1.25.40.10">
    <property type="entry name" value="Tetratricopeptide repeat domain"/>
    <property type="match status" value="1"/>
</dbReference>
<accession>A0A9P5BXJ6</accession>
<organism evidence="8 9">
    <name type="scientific">Didymella heteroderae</name>
    <dbReference type="NCBI Taxonomy" id="1769908"/>
    <lineage>
        <taxon>Eukaryota</taxon>
        <taxon>Fungi</taxon>
        <taxon>Dikarya</taxon>
        <taxon>Ascomycota</taxon>
        <taxon>Pezizomycotina</taxon>
        <taxon>Dothideomycetes</taxon>
        <taxon>Pleosporomycetidae</taxon>
        <taxon>Pleosporales</taxon>
        <taxon>Pleosporineae</taxon>
        <taxon>Didymellaceae</taxon>
        <taxon>Didymella</taxon>
    </lineage>
</organism>
<dbReference type="Proteomes" id="UP000758155">
    <property type="component" value="Unassembled WGS sequence"/>
</dbReference>
<keyword evidence="3" id="KW-0498">Mitosis</keyword>
<dbReference type="AlphaFoldDB" id="A0A9P5BXJ6"/>
<protein>
    <submittedName>
        <fullName evidence="8">Anaphase promoting complex subunit cdc16</fullName>
    </submittedName>
</protein>
<keyword evidence="6" id="KW-0131">Cell cycle</keyword>
<dbReference type="GO" id="GO:0005737">
    <property type="term" value="C:cytoplasm"/>
    <property type="evidence" value="ECO:0007669"/>
    <property type="project" value="TreeGrafter"/>
</dbReference>
<keyword evidence="4" id="KW-0833">Ubl conjugation pathway</keyword>
<keyword evidence="1" id="KW-0132">Cell division</keyword>
<dbReference type="SUPFAM" id="SSF48452">
    <property type="entry name" value="TPR-like"/>
    <property type="match status" value="2"/>
</dbReference>
<dbReference type="Pfam" id="PF13432">
    <property type="entry name" value="TPR_16"/>
    <property type="match status" value="2"/>
</dbReference>
<gene>
    <name evidence="8" type="primary">CDC16</name>
    <name evidence="8" type="ORF">E8E12_005372</name>
</gene>
<dbReference type="GO" id="GO:0005680">
    <property type="term" value="C:anaphase-promoting complex"/>
    <property type="evidence" value="ECO:0007669"/>
    <property type="project" value="TreeGrafter"/>
</dbReference>
<dbReference type="PANTHER" id="PTHR12558:SF9">
    <property type="entry name" value="CELL DIVISION CYCLE PROTEIN 16 HOMOLOG"/>
    <property type="match status" value="1"/>
</dbReference>
<evidence type="ECO:0000256" key="6">
    <source>
        <dbReference type="ARBA" id="ARBA00023306"/>
    </source>
</evidence>
<evidence type="ECO:0000313" key="8">
    <source>
        <dbReference type="EMBL" id="KAF3034508.1"/>
    </source>
</evidence>
<evidence type="ECO:0000256" key="3">
    <source>
        <dbReference type="ARBA" id="ARBA00022776"/>
    </source>
</evidence>
<feature type="region of interest" description="Disordered" evidence="7">
    <location>
        <begin position="157"/>
        <end position="188"/>
    </location>
</feature>
<dbReference type="Pfam" id="PF12895">
    <property type="entry name" value="ANAPC3"/>
    <property type="match status" value="1"/>
</dbReference>
<dbReference type="Pfam" id="PF13181">
    <property type="entry name" value="TPR_8"/>
    <property type="match status" value="1"/>
</dbReference>
<dbReference type="GO" id="GO:0031145">
    <property type="term" value="P:anaphase-promoting complex-dependent catabolic process"/>
    <property type="evidence" value="ECO:0007669"/>
    <property type="project" value="TreeGrafter"/>
</dbReference>
<dbReference type="GO" id="GO:0045842">
    <property type="term" value="P:positive regulation of mitotic metaphase/anaphase transition"/>
    <property type="evidence" value="ECO:0007669"/>
    <property type="project" value="TreeGrafter"/>
</dbReference>
<evidence type="ECO:0000256" key="4">
    <source>
        <dbReference type="ARBA" id="ARBA00022786"/>
    </source>
</evidence>
<comment type="caution">
    <text evidence="8">The sequence shown here is derived from an EMBL/GenBank/DDBJ whole genome shotgun (WGS) entry which is preliminary data.</text>
</comment>
<dbReference type="GO" id="GO:0051301">
    <property type="term" value="P:cell division"/>
    <property type="evidence" value="ECO:0007669"/>
    <property type="project" value="UniProtKB-KW"/>
</dbReference>
<dbReference type="SMART" id="SM00028">
    <property type="entry name" value="TPR"/>
    <property type="match status" value="8"/>
</dbReference>
<dbReference type="EMBL" id="SWKV01000067">
    <property type="protein sequence ID" value="KAF3034508.1"/>
    <property type="molecule type" value="Genomic_DNA"/>
</dbReference>
<feature type="compositionally biased region" description="Basic and acidic residues" evidence="7">
    <location>
        <begin position="172"/>
        <end position="188"/>
    </location>
</feature>